<keyword evidence="3" id="KW-0805">Transcription regulation</keyword>
<name>A0A9P4Y6E8_CRYP1</name>
<feature type="region of interest" description="Disordered" evidence="7">
    <location>
        <begin position="461"/>
        <end position="498"/>
    </location>
</feature>
<comment type="caution">
    <text evidence="8">The sequence shown here is derived from an EMBL/GenBank/DDBJ whole genome shotgun (WGS) entry which is preliminary data.</text>
</comment>
<dbReference type="GO" id="GO:0046872">
    <property type="term" value="F:metal ion binding"/>
    <property type="evidence" value="ECO:0007669"/>
    <property type="project" value="UniProtKB-KW"/>
</dbReference>
<feature type="region of interest" description="Disordered" evidence="7">
    <location>
        <begin position="515"/>
        <end position="597"/>
    </location>
</feature>
<evidence type="ECO:0000256" key="1">
    <source>
        <dbReference type="ARBA" id="ARBA00022723"/>
    </source>
</evidence>
<dbReference type="AlphaFoldDB" id="A0A9P4Y6E8"/>
<reference evidence="8" key="1">
    <citation type="journal article" date="2020" name="Phytopathology">
        <title>Genome sequence of the chestnut blight fungus Cryphonectria parasitica EP155: A fundamental resource for an archetypical invasive plant pathogen.</title>
        <authorList>
            <person name="Crouch J.A."/>
            <person name="Dawe A."/>
            <person name="Aerts A."/>
            <person name="Barry K."/>
            <person name="Churchill A.C.L."/>
            <person name="Grimwood J."/>
            <person name="Hillman B."/>
            <person name="Milgroom M.G."/>
            <person name="Pangilinan J."/>
            <person name="Smith M."/>
            <person name="Salamov A."/>
            <person name="Schmutz J."/>
            <person name="Yadav J."/>
            <person name="Grigoriev I.V."/>
            <person name="Nuss D."/>
        </authorList>
    </citation>
    <scope>NUCLEOTIDE SEQUENCE</scope>
    <source>
        <strain evidence="8">EP155</strain>
    </source>
</reference>
<organism evidence="8 9">
    <name type="scientific">Cryphonectria parasitica (strain ATCC 38755 / EP155)</name>
    <dbReference type="NCBI Taxonomy" id="660469"/>
    <lineage>
        <taxon>Eukaryota</taxon>
        <taxon>Fungi</taxon>
        <taxon>Dikarya</taxon>
        <taxon>Ascomycota</taxon>
        <taxon>Pezizomycotina</taxon>
        <taxon>Sordariomycetes</taxon>
        <taxon>Sordariomycetidae</taxon>
        <taxon>Diaporthales</taxon>
        <taxon>Cryphonectriaceae</taxon>
        <taxon>Cryphonectria-Endothia species complex</taxon>
        <taxon>Cryphonectria</taxon>
    </lineage>
</organism>
<feature type="compositionally biased region" description="Polar residues" evidence="7">
    <location>
        <begin position="541"/>
        <end position="553"/>
    </location>
</feature>
<evidence type="ECO:0000313" key="8">
    <source>
        <dbReference type="EMBL" id="KAF3767408.1"/>
    </source>
</evidence>
<feature type="compositionally biased region" description="Basic and acidic residues" evidence="7">
    <location>
        <begin position="238"/>
        <end position="255"/>
    </location>
</feature>
<evidence type="ECO:0000256" key="7">
    <source>
        <dbReference type="SAM" id="MobiDB-lite"/>
    </source>
</evidence>
<dbReference type="OrthoDB" id="5575144at2759"/>
<evidence type="ECO:0000256" key="5">
    <source>
        <dbReference type="ARBA" id="ARBA00023163"/>
    </source>
</evidence>
<feature type="region of interest" description="Disordered" evidence="7">
    <location>
        <begin position="157"/>
        <end position="188"/>
    </location>
</feature>
<keyword evidence="5" id="KW-0804">Transcription</keyword>
<evidence type="ECO:0000256" key="2">
    <source>
        <dbReference type="ARBA" id="ARBA00022833"/>
    </source>
</evidence>
<dbReference type="Proteomes" id="UP000803844">
    <property type="component" value="Unassembled WGS sequence"/>
</dbReference>
<feature type="region of interest" description="Disordered" evidence="7">
    <location>
        <begin position="42"/>
        <end position="67"/>
    </location>
</feature>
<evidence type="ECO:0008006" key="10">
    <source>
        <dbReference type="Google" id="ProtNLM"/>
    </source>
</evidence>
<feature type="compositionally biased region" description="Pro residues" evidence="7">
    <location>
        <begin position="50"/>
        <end position="62"/>
    </location>
</feature>
<feature type="compositionally biased region" description="Polar residues" evidence="7">
    <location>
        <begin position="480"/>
        <end position="493"/>
    </location>
</feature>
<proteinExistence type="predicted"/>
<dbReference type="InterPro" id="IPR050335">
    <property type="entry name" value="ERT1_acuK_gluconeogen_tf"/>
</dbReference>
<protein>
    <recommendedName>
        <fullName evidence="10">Zn(2)-C6 fungal-type domain-containing protein</fullName>
    </recommendedName>
</protein>
<gene>
    <name evidence="8" type="ORF">M406DRAFT_253428</name>
</gene>
<evidence type="ECO:0000313" key="9">
    <source>
        <dbReference type="Proteomes" id="UP000803844"/>
    </source>
</evidence>
<keyword evidence="1" id="KW-0479">Metal-binding</keyword>
<dbReference type="GO" id="GO:0003677">
    <property type="term" value="F:DNA binding"/>
    <property type="evidence" value="ECO:0007669"/>
    <property type="project" value="UniProtKB-KW"/>
</dbReference>
<feature type="compositionally biased region" description="Basic and acidic residues" evidence="7">
    <location>
        <begin position="587"/>
        <end position="597"/>
    </location>
</feature>
<dbReference type="GeneID" id="63834028"/>
<feature type="compositionally biased region" description="Polar residues" evidence="7">
    <location>
        <begin position="164"/>
        <end position="185"/>
    </location>
</feature>
<accession>A0A9P4Y6E8</accession>
<keyword evidence="9" id="KW-1185">Reference proteome</keyword>
<evidence type="ECO:0000256" key="3">
    <source>
        <dbReference type="ARBA" id="ARBA00023015"/>
    </source>
</evidence>
<feature type="region of interest" description="Disordered" evidence="7">
    <location>
        <begin position="235"/>
        <end position="260"/>
    </location>
</feature>
<evidence type="ECO:0000256" key="4">
    <source>
        <dbReference type="ARBA" id="ARBA00023125"/>
    </source>
</evidence>
<sequence>MQALSHRLDTSLSSLGQRRGFSDLARFSLDLPWPRAGCEGASLGSAGDYPSPPMSGSPPIPPKGTQEADDRLLPIYQAATSHDVYRASAATTTQADSRMLPGLSAPFRPYQPEPLERMSYAYPRPEDPMQRPLSSYTSQHNQILSQNPYLPTPATIPTSGPVPTYNTVTSRPPTQESQQSFASPKSQRKTKGHVAAACVPCKKAHLSTTAQRPCNRCVQNNKEDSCIDVTHKKRGRPRLRDDHHRGAGFDPRLGHSQDPNIRRPMSLFGPHGPIGYGEDHLRRTQPYRVLKSQPPEPLAPRLLERASVGGANIFPPPLQISTRPPEPAAFLTMDMVIAKASTTFLDAIGRQGVQNLAIAEILSVEEQARIMMLQRQIQDDQLRREPNYLPPMFLKQEEEKVFRTLGFGREELAPYHLDTIETLRFTDSSGQIRSHSVRLGLAKFGSVFFIIMVLNTSFKPFPTPSPQSRDSRELGYSYPSGHQNTYGQPTPVSATFEGRGRSVSDLSYLPRQPVASSSSYAASPGRPDFSSGPSAYIPRSELSSAARSSQQPGYQLPPIRSQQPPQFAPQPPSQLQHAQVDIGGLIERPDPPQRHHG</sequence>
<dbReference type="PANTHER" id="PTHR47659:SF4">
    <property type="entry name" value="ZN(II)2CYS6 TRANSCRIPTION FACTOR (EUROFUNG)"/>
    <property type="match status" value="1"/>
</dbReference>
<dbReference type="EMBL" id="MU032346">
    <property type="protein sequence ID" value="KAF3767408.1"/>
    <property type="molecule type" value="Genomic_DNA"/>
</dbReference>
<dbReference type="PANTHER" id="PTHR47659">
    <property type="entry name" value="ZN(II)2CYS6 TRANSCRIPTION FACTOR (EUROFUNG)-RELATED"/>
    <property type="match status" value="1"/>
</dbReference>
<keyword evidence="2" id="KW-0862">Zinc</keyword>
<dbReference type="RefSeq" id="XP_040778369.1">
    <property type="nucleotide sequence ID" value="XM_040916899.1"/>
</dbReference>
<evidence type="ECO:0000256" key="6">
    <source>
        <dbReference type="ARBA" id="ARBA00023242"/>
    </source>
</evidence>
<keyword evidence="6" id="KW-0539">Nucleus</keyword>
<keyword evidence="4" id="KW-0238">DNA-binding</keyword>